<dbReference type="AlphaFoldDB" id="G0JQF9"/>
<proteinExistence type="predicted"/>
<accession>G0JQF9</accession>
<sequence length="46" mass="4886">MPRNQVVQIFVILGSGSPFLQLLGVSKALDFAARGALDMRRIAGNG</sequence>
<dbReference type="STRING" id="743299.Acife_1335"/>
<dbReference type="KEGG" id="afi:Acife_1335"/>
<reference evidence="1 2" key="1">
    <citation type="journal article" date="2011" name="J. Bacteriol.">
        <title>Draft genome of the psychrotolerant acidophile Acidithiobacillus ferrivorans SS3.</title>
        <authorList>
            <person name="Liljeqvist M."/>
            <person name="Valdes J."/>
            <person name="Holmes D.S."/>
            <person name="Dopson M."/>
        </authorList>
    </citation>
    <scope>NUCLEOTIDE SEQUENCE [LARGE SCALE GENOMIC DNA]</scope>
    <source>
        <strain evidence="1 2">SS3</strain>
    </source>
</reference>
<evidence type="ECO:0000313" key="2">
    <source>
        <dbReference type="Proteomes" id="UP000009220"/>
    </source>
</evidence>
<organism evidence="1 2">
    <name type="scientific">Acidithiobacillus ferrivorans SS3</name>
    <dbReference type="NCBI Taxonomy" id="743299"/>
    <lineage>
        <taxon>Bacteria</taxon>
        <taxon>Pseudomonadati</taxon>
        <taxon>Pseudomonadota</taxon>
        <taxon>Acidithiobacillia</taxon>
        <taxon>Acidithiobacillales</taxon>
        <taxon>Acidithiobacillaceae</taxon>
        <taxon>Acidithiobacillus</taxon>
    </lineage>
</organism>
<name>G0JQF9_9PROT</name>
<protein>
    <submittedName>
        <fullName evidence="1">Uncharacterized protein</fullName>
    </submittedName>
</protein>
<evidence type="ECO:0000313" key="1">
    <source>
        <dbReference type="EMBL" id="AEM47490.1"/>
    </source>
</evidence>
<dbReference type="EMBL" id="CP002985">
    <property type="protein sequence ID" value="AEM47490.1"/>
    <property type="molecule type" value="Genomic_DNA"/>
</dbReference>
<dbReference type="Proteomes" id="UP000009220">
    <property type="component" value="Chromosome"/>
</dbReference>
<dbReference type="HOGENOM" id="CLU_3178961_0_0_6"/>
<gene>
    <name evidence="1" type="ORF">Acife_1335</name>
</gene>